<keyword evidence="1" id="KW-0175">Coiled coil</keyword>
<name>A0A450VMZ7_9GAMM</name>
<evidence type="ECO:0000256" key="2">
    <source>
        <dbReference type="SAM" id="Phobius"/>
    </source>
</evidence>
<keyword evidence="2" id="KW-0472">Membrane</keyword>
<feature type="coiled-coil region" evidence="1">
    <location>
        <begin position="196"/>
        <end position="273"/>
    </location>
</feature>
<dbReference type="InterPro" id="IPR025519">
    <property type="entry name" value="DUF4407"/>
</dbReference>
<feature type="transmembrane region" description="Helical" evidence="2">
    <location>
        <begin position="150"/>
        <end position="171"/>
    </location>
</feature>
<dbReference type="AlphaFoldDB" id="A0A450VMZ7"/>
<evidence type="ECO:0000256" key="1">
    <source>
        <dbReference type="SAM" id="Coils"/>
    </source>
</evidence>
<feature type="coiled-coil region" evidence="1">
    <location>
        <begin position="325"/>
        <end position="356"/>
    </location>
</feature>
<feature type="transmembrane region" description="Helical" evidence="2">
    <location>
        <begin position="102"/>
        <end position="119"/>
    </location>
</feature>
<dbReference type="Pfam" id="PF14362">
    <property type="entry name" value="DUF4407"/>
    <property type="match status" value="1"/>
</dbReference>
<evidence type="ECO:0008006" key="6">
    <source>
        <dbReference type="Google" id="ProtNLM"/>
    </source>
</evidence>
<keyword evidence="2" id="KW-1133">Transmembrane helix</keyword>
<accession>A0A450VMZ7</accession>
<evidence type="ECO:0000313" key="5">
    <source>
        <dbReference type="EMBL" id="VFK06182.1"/>
    </source>
</evidence>
<protein>
    <recommendedName>
        <fullName evidence="6">DUF4407 domain-containing protein</fullName>
    </recommendedName>
</protein>
<evidence type="ECO:0000313" key="3">
    <source>
        <dbReference type="EMBL" id="VFJ43091.1"/>
    </source>
</evidence>
<sequence>MNRSTQPNNQVASGIPPEDERWEQLEPCAVNSQHLHSAALPSEKIGILMRFLWWCSGAVFSILKNYPTEYSKYFGIGGAIFTTWLLATISGAYAFYIMIGSYYAAIPIGIVWGWVIFNLDRFITSSMKKPGNAIDEAFLSERIGALFSEFMLAIPRILIAVIIGFSISIPLELRLFESEVLGQVKEIEKIEKQRYVERLRQKREKIISSLKSERKELKQEEETLQKEYDRDQKEIERMEKGIKELRQALRKDLEEHESRIKKLEGEIAGTSGTKIAGRGPMAELKEKLVKDTRGWYQKSEARTSKKIESMDKRILEINERHNQSALRLDSQLRGIETEIKKAKEDFEEEKDRVREEGMDHGFLTQVKALYRISAQKGNEAIKWTHTIFVMLIVLVELSPIIVKLLSSRGPYDAHVDHENTRAMIDMDIAVIKARIEAIKKRRNKFSTDSG</sequence>
<evidence type="ECO:0000313" key="4">
    <source>
        <dbReference type="EMBL" id="VFJ43941.1"/>
    </source>
</evidence>
<reference evidence="5" key="1">
    <citation type="submission" date="2019-02" db="EMBL/GenBank/DDBJ databases">
        <authorList>
            <person name="Gruber-Vodicka R. H."/>
            <person name="Seah K. B. B."/>
        </authorList>
    </citation>
    <scope>NUCLEOTIDE SEQUENCE</scope>
    <source>
        <strain evidence="3">BECK_BZ163</strain>
        <strain evidence="5">BECK_BZ164</strain>
        <strain evidence="4">BECK_BZ165</strain>
    </source>
</reference>
<keyword evidence="2" id="KW-0812">Transmembrane</keyword>
<gene>
    <name evidence="3" type="ORF">BECKFM1743A_GA0114220_100043</name>
    <name evidence="5" type="ORF">BECKFM1743B_GA0114221_100123</name>
    <name evidence="4" type="ORF">BECKFM1743C_GA0114222_1000616</name>
</gene>
<dbReference type="EMBL" id="CAADFL010000012">
    <property type="protein sequence ID" value="VFK06182.1"/>
    <property type="molecule type" value="Genomic_DNA"/>
</dbReference>
<dbReference type="EMBL" id="CAADEZ010000004">
    <property type="protein sequence ID" value="VFJ43091.1"/>
    <property type="molecule type" value="Genomic_DNA"/>
</dbReference>
<organism evidence="5">
    <name type="scientific">Candidatus Kentrum sp. FM</name>
    <dbReference type="NCBI Taxonomy" id="2126340"/>
    <lineage>
        <taxon>Bacteria</taxon>
        <taxon>Pseudomonadati</taxon>
        <taxon>Pseudomonadota</taxon>
        <taxon>Gammaproteobacteria</taxon>
        <taxon>Candidatus Kentrum</taxon>
    </lineage>
</organism>
<dbReference type="EMBL" id="CAADFA010000006">
    <property type="protein sequence ID" value="VFJ43941.1"/>
    <property type="molecule type" value="Genomic_DNA"/>
</dbReference>
<proteinExistence type="predicted"/>
<feature type="transmembrane region" description="Helical" evidence="2">
    <location>
        <begin position="75"/>
        <end position="96"/>
    </location>
</feature>